<feature type="transmembrane region" description="Helical" evidence="1">
    <location>
        <begin position="115"/>
        <end position="137"/>
    </location>
</feature>
<dbReference type="Pfam" id="PF14184">
    <property type="entry name" value="YrvL"/>
    <property type="match status" value="1"/>
</dbReference>
<sequence length="145" mass="16133">MKKEENLGLFGKIVVFGLLALLIIFAIAFSFGIMFFGFAGFFDVFGVAYESLQSLVLFLVFFLIFGLVTDLVAKAFFIISASYIADKKELAISRIIVETAFTWLALFVVDEMMLSVSVPAATELLLALLLTIADYIFEGKKKKKK</sequence>
<protein>
    <recommendedName>
        <fullName evidence="4">Regulatory protein YrvL</fullName>
    </recommendedName>
</protein>
<name>A0A494Z7W0_9BACI</name>
<gene>
    <name evidence="2" type="ORF">D8M05_00760</name>
</gene>
<evidence type="ECO:0008006" key="4">
    <source>
        <dbReference type="Google" id="ProtNLM"/>
    </source>
</evidence>
<keyword evidence="1" id="KW-1133">Transmembrane helix</keyword>
<keyword evidence="1" id="KW-0812">Transmembrane</keyword>
<dbReference type="InterPro" id="IPR025912">
    <property type="entry name" value="YrvL"/>
</dbReference>
<evidence type="ECO:0000313" key="2">
    <source>
        <dbReference type="EMBL" id="RKQ18675.1"/>
    </source>
</evidence>
<keyword evidence="1" id="KW-0472">Membrane</keyword>
<feature type="transmembrane region" description="Helical" evidence="1">
    <location>
        <begin position="54"/>
        <end position="79"/>
    </location>
</feature>
<dbReference type="OrthoDB" id="2721201at2"/>
<proteinExistence type="predicted"/>
<comment type="caution">
    <text evidence="2">The sequence shown here is derived from an EMBL/GenBank/DDBJ whole genome shotgun (WGS) entry which is preliminary data.</text>
</comment>
<accession>A0A494Z7W0</accession>
<evidence type="ECO:0000256" key="1">
    <source>
        <dbReference type="SAM" id="Phobius"/>
    </source>
</evidence>
<keyword evidence="3" id="KW-1185">Reference proteome</keyword>
<evidence type="ECO:0000313" key="3">
    <source>
        <dbReference type="Proteomes" id="UP000281813"/>
    </source>
</evidence>
<feature type="transmembrane region" description="Helical" evidence="1">
    <location>
        <begin position="12"/>
        <end position="42"/>
    </location>
</feature>
<dbReference type="RefSeq" id="WP_121127647.1">
    <property type="nucleotide sequence ID" value="NZ_JBHUFK010000020.1"/>
</dbReference>
<dbReference type="EMBL" id="RBZO01000001">
    <property type="protein sequence ID" value="RKQ18675.1"/>
    <property type="molecule type" value="Genomic_DNA"/>
</dbReference>
<dbReference type="AlphaFoldDB" id="A0A494Z7W0"/>
<reference evidence="2 3" key="1">
    <citation type="journal article" date="2015" name="Antonie Van Leeuwenhoek">
        <title>Oceanobacillus bengalensis sp. nov., a bacterium isolated from seawater of the Bay of Bengal.</title>
        <authorList>
            <person name="Yongchang O."/>
            <person name="Xiang W."/>
            <person name="Wang G."/>
        </authorList>
    </citation>
    <scope>NUCLEOTIDE SEQUENCE [LARGE SCALE GENOMIC DNA]</scope>
    <source>
        <strain evidence="2 3">MCCC 1K00260</strain>
    </source>
</reference>
<dbReference type="Proteomes" id="UP000281813">
    <property type="component" value="Unassembled WGS sequence"/>
</dbReference>
<feature type="transmembrane region" description="Helical" evidence="1">
    <location>
        <begin position="91"/>
        <end position="109"/>
    </location>
</feature>
<organism evidence="2 3">
    <name type="scientific">Oceanobacillus bengalensis</name>
    <dbReference type="NCBI Taxonomy" id="1435466"/>
    <lineage>
        <taxon>Bacteria</taxon>
        <taxon>Bacillati</taxon>
        <taxon>Bacillota</taxon>
        <taxon>Bacilli</taxon>
        <taxon>Bacillales</taxon>
        <taxon>Bacillaceae</taxon>
        <taxon>Oceanobacillus</taxon>
    </lineage>
</organism>